<dbReference type="GO" id="GO:0032993">
    <property type="term" value="C:protein-DNA complex"/>
    <property type="evidence" value="ECO:0007669"/>
    <property type="project" value="TreeGrafter"/>
</dbReference>
<keyword evidence="2" id="KW-0805">Transcription regulation</keyword>
<dbReference type="PROSITE" id="PS50931">
    <property type="entry name" value="HTH_LYSR"/>
    <property type="match status" value="1"/>
</dbReference>
<dbReference type="PANTHER" id="PTHR30346:SF28">
    <property type="entry name" value="HTH-TYPE TRANSCRIPTIONAL REGULATOR CYNR"/>
    <property type="match status" value="1"/>
</dbReference>
<name>A0A918WQV2_STRCJ</name>
<dbReference type="GO" id="GO:0003677">
    <property type="term" value="F:DNA binding"/>
    <property type="evidence" value="ECO:0007669"/>
    <property type="project" value="UniProtKB-KW"/>
</dbReference>
<dbReference type="AlphaFoldDB" id="A0A918WQV2"/>
<protein>
    <recommendedName>
        <fullName evidence="5">HTH lysR-type domain-containing protein</fullName>
    </recommendedName>
</protein>
<keyword evidence="3" id="KW-0238">DNA-binding</keyword>
<dbReference type="Gene3D" id="3.40.190.10">
    <property type="entry name" value="Periplasmic binding protein-like II"/>
    <property type="match status" value="2"/>
</dbReference>
<gene>
    <name evidence="6" type="ORF">GCM10010507_56460</name>
</gene>
<evidence type="ECO:0000259" key="5">
    <source>
        <dbReference type="PROSITE" id="PS50931"/>
    </source>
</evidence>
<organism evidence="6 7">
    <name type="scientific">Streptomyces cinnamoneus</name>
    <name type="common">Streptoverticillium cinnamoneum</name>
    <dbReference type="NCBI Taxonomy" id="53446"/>
    <lineage>
        <taxon>Bacteria</taxon>
        <taxon>Bacillati</taxon>
        <taxon>Actinomycetota</taxon>
        <taxon>Actinomycetes</taxon>
        <taxon>Kitasatosporales</taxon>
        <taxon>Streptomycetaceae</taxon>
        <taxon>Streptomyces</taxon>
        <taxon>Streptomyces cinnamoneus group</taxon>
    </lineage>
</organism>
<dbReference type="Gene3D" id="1.10.10.10">
    <property type="entry name" value="Winged helix-like DNA-binding domain superfamily/Winged helix DNA-binding domain"/>
    <property type="match status" value="1"/>
</dbReference>
<dbReference type="InterPro" id="IPR005119">
    <property type="entry name" value="LysR_subst-bd"/>
</dbReference>
<dbReference type="SUPFAM" id="SSF46785">
    <property type="entry name" value="Winged helix' DNA-binding domain"/>
    <property type="match status" value="1"/>
</dbReference>
<reference evidence="6" key="1">
    <citation type="journal article" date="2014" name="Int. J. Syst. Evol. Microbiol.">
        <title>Complete genome sequence of Corynebacterium casei LMG S-19264T (=DSM 44701T), isolated from a smear-ripened cheese.</title>
        <authorList>
            <consortium name="US DOE Joint Genome Institute (JGI-PGF)"/>
            <person name="Walter F."/>
            <person name="Albersmeier A."/>
            <person name="Kalinowski J."/>
            <person name="Ruckert C."/>
        </authorList>
    </citation>
    <scope>NUCLEOTIDE SEQUENCE</scope>
    <source>
        <strain evidence="6">JCM 4633</strain>
    </source>
</reference>
<evidence type="ECO:0000256" key="4">
    <source>
        <dbReference type="ARBA" id="ARBA00023163"/>
    </source>
</evidence>
<dbReference type="EMBL" id="BMVB01000029">
    <property type="protein sequence ID" value="GHC70339.1"/>
    <property type="molecule type" value="Genomic_DNA"/>
</dbReference>
<evidence type="ECO:0000256" key="1">
    <source>
        <dbReference type="ARBA" id="ARBA00009437"/>
    </source>
</evidence>
<evidence type="ECO:0000256" key="2">
    <source>
        <dbReference type="ARBA" id="ARBA00023015"/>
    </source>
</evidence>
<dbReference type="Pfam" id="PF00126">
    <property type="entry name" value="HTH_1"/>
    <property type="match status" value="1"/>
</dbReference>
<evidence type="ECO:0000256" key="3">
    <source>
        <dbReference type="ARBA" id="ARBA00023125"/>
    </source>
</evidence>
<evidence type="ECO:0000313" key="7">
    <source>
        <dbReference type="Proteomes" id="UP000646244"/>
    </source>
</evidence>
<reference evidence="6" key="2">
    <citation type="submission" date="2020-09" db="EMBL/GenBank/DDBJ databases">
        <authorList>
            <person name="Sun Q."/>
            <person name="Ohkuma M."/>
        </authorList>
    </citation>
    <scope>NUCLEOTIDE SEQUENCE</scope>
    <source>
        <strain evidence="6">JCM 4633</strain>
    </source>
</reference>
<dbReference type="SUPFAM" id="SSF53850">
    <property type="entry name" value="Periplasmic binding protein-like II"/>
    <property type="match status" value="1"/>
</dbReference>
<dbReference type="Proteomes" id="UP000646244">
    <property type="component" value="Unassembled WGS sequence"/>
</dbReference>
<dbReference type="RefSeq" id="WP_190112751.1">
    <property type="nucleotide sequence ID" value="NZ_BMVB01000029.1"/>
</dbReference>
<comment type="similarity">
    <text evidence="1">Belongs to the LysR transcriptional regulatory family.</text>
</comment>
<evidence type="ECO:0000313" key="6">
    <source>
        <dbReference type="EMBL" id="GHC70339.1"/>
    </source>
</evidence>
<sequence length="320" mass="34257">MTVVDEFQPAPGTDDVDDVDMRHLRYFLAVVRAGTVSAAAQELHISQPSLSQQIRRLERRVGAPLFHRSSRGVELTAGGRAFLHGVRDIPGRLRSAIAAAAPAPADLPVGVCHGVPAEVLAEIQCGLTGRSARPDGAEGGPAPRLTMRSVHSASQLELLQHGELAFGVVRIPIDAPGLVLATVWDEPLGVVLHSGHPLAARPALTWADLAAQRLLWFDTGCAPGYAEAVLSQLAALGWQPEVHPMDHDQQALFVHALQSTPDLVALRPQPSVHGYPQLTWRPLPPHGAPRERLALAALDGGPHARTLRRVAAARYWPVGH</sequence>
<keyword evidence="4" id="KW-0804">Transcription</keyword>
<accession>A0A918WQV2</accession>
<dbReference type="GO" id="GO:0003700">
    <property type="term" value="F:DNA-binding transcription factor activity"/>
    <property type="evidence" value="ECO:0007669"/>
    <property type="project" value="InterPro"/>
</dbReference>
<dbReference type="InterPro" id="IPR036388">
    <property type="entry name" value="WH-like_DNA-bd_sf"/>
</dbReference>
<dbReference type="InterPro" id="IPR036390">
    <property type="entry name" value="WH_DNA-bd_sf"/>
</dbReference>
<dbReference type="InterPro" id="IPR000847">
    <property type="entry name" value="LysR_HTH_N"/>
</dbReference>
<dbReference type="Pfam" id="PF03466">
    <property type="entry name" value="LysR_substrate"/>
    <property type="match status" value="1"/>
</dbReference>
<comment type="caution">
    <text evidence="6">The sequence shown here is derived from an EMBL/GenBank/DDBJ whole genome shotgun (WGS) entry which is preliminary data.</text>
</comment>
<proteinExistence type="inferred from homology"/>
<dbReference type="PRINTS" id="PR00039">
    <property type="entry name" value="HTHLYSR"/>
</dbReference>
<dbReference type="PANTHER" id="PTHR30346">
    <property type="entry name" value="TRANSCRIPTIONAL DUAL REGULATOR HCAR-RELATED"/>
    <property type="match status" value="1"/>
</dbReference>
<feature type="domain" description="HTH lysR-type" evidence="5">
    <location>
        <begin position="19"/>
        <end position="76"/>
    </location>
</feature>
<dbReference type="FunFam" id="1.10.10.10:FF:000001">
    <property type="entry name" value="LysR family transcriptional regulator"/>
    <property type="match status" value="1"/>
</dbReference>